<organism evidence="2 3">
    <name type="scientific">Heterotrigona itama</name>
    <dbReference type="NCBI Taxonomy" id="395501"/>
    <lineage>
        <taxon>Eukaryota</taxon>
        <taxon>Metazoa</taxon>
        <taxon>Ecdysozoa</taxon>
        <taxon>Arthropoda</taxon>
        <taxon>Hexapoda</taxon>
        <taxon>Insecta</taxon>
        <taxon>Pterygota</taxon>
        <taxon>Neoptera</taxon>
        <taxon>Endopterygota</taxon>
        <taxon>Hymenoptera</taxon>
        <taxon>Apocrita</taxon>
        <taxon>Aculeata</taxon>
        <taxon>Apoidea</taxon>
        <taxon>Anthophila</taxon>
        <taxon>Apidae</taxon>
        <taxon>Heterotrigona</taxon>
    </lineage>
</organism>
<protein>
    <submittedName>
        <fullName evidence="2">Uncharacterized protein</fullName>
    </submittedName>
</protein>
<dbReference type="EMBL" id="CAJDYZ010002074">
    <property type="protein sequence ID" value="CAD1469267.1"/>
    <property type="molecule type" value="Genomic_DNA"/>
</dbReference>
<dbReference type="AlphaFoldDB" id="A0A6V7GY05"/>
<evidence type="ECO:0000256" key="1">
    <source>
        <dbReference type="SAM" id="Phobius"/>
    </source>
</evidence>
<comment type="caution">
    <text evidence="2">The sequence shown here is derived from an EMBL/GenBank/DDBJ whole genome shotgun (WGS) entry which is preliminary data.</text>
</comment>
<feature type="transmembrane region" description="Helical" evidence="1">
    <location>
        <begin position="40"/>
        <end position="59"/>
    </location>
</feature>
<accession>A0A6V7GY05</accession>
<name>A0A6V7GY05_9HYME</name>
<keyword evidence="1" id="KW-0472">Membrane</keyword>
<reference evidence="2" key="1">
    <citation type="submission" date="2020-07" db="EMBL/GenBank/DDBJ databases">
        <authorList>
            <person name="Nazaruddin N."/>
        </authorList>
    </citation>
    <scope>NUCLEOTIDE SEQUENCE</scope>
</reference>
<keyword evidence="1" id="KW-1133">Transmembrane helix</keyword>
<keyword evidence="1" id="KW-0812">Transmembrane</keyword>
<evidence type="ECO:0000313" key="3">
    <source>
        <dbReference type="Proteomes" id="UP000752696"/>
    </source>
</evidence>
<proteinExistence type="predicted"/>
<evidence type="ECO:0000313" key="2">
    <source>
        <dbReference type="EMBL" id="CAD1469267.1"/>
    </source>
</evidence>
<feature type="non-terminal residue" evidence="2">
    <location>
        <position position="62"/>
    </location>
</feature>
<sequence>MSIFVNNADGGDFNENFKKILTYLLTMKCLIEKYFFKRNAGYFIITSNIVGVIIFSYVLQIN</sequence>
<dbReference type="Proteomes" id="UP000752696">
    <property type="component" value="Unassembled WGS sequence"/>
</dbReference>
<keyword evidence="3" id="KW-1185">Reference proteome</keyword>
<gene>
    <name evidence="2" type="ORF">MHI_LOCUS117957</name>
</gene>